<protein>
    <submittedName>
        <fullName evidence="1">Uncharacterized protein</fullName>
    </submittedName>
</protein>
<dbReference type="EMBL" id="CP014224">
    <property type="protein sequence ID" value="ANW95598.1"/>
    <property type="molecule type" value="Genomic_DNA"/>
</dbReference>
<proteinExistence type="predicted"/>
<keyword evidence="2" id="KW-1185">Reference proteome</keyword>
<sequence length="69" mass="8478">MKDYKNLEEIDKDLKILQLRRKIAIEELKYVKNSTIDKFQPYQWIQTYLLKKATQYGFEFLFRNKNKAS</sequence>
<accession>A0A1B1Y4C5</accession>
<gene>
    <name evidence="1" type="ORF">AXE80_04600</name>
</gene>
<organism evidence="1 2">
    <name type="scientific">Wenyingzhuangia fucanilytica</name>
    <dbReference type="NCBI Taxonomy" id="1790137"/>
    <lineage>
        <taxon>Bacteria</taxon>
        <taxon>Pseudomonadati</taxon>
        <taxon>Bacteroidota</taxon>
        <taxon>Flavobacteriia</taxon>
        <taxon>Flavobacteriales</taxon>
        <taxon>Flavobacteriaceae</taxon>
        <taxon>Wenyingzhuangia</taxon>
    </lineage>
</organism>
<dbReference type="AlphaFoldDB" id="A0A1B1Y4C5"/>
<dbReference type="Proteomes" id="UP000092967">
    <property type="component" value="Chromosome"/>
</dbReference>
<dbReference type="RefSeq" id="WP_068824885.1">
    <property type="nucleotide sequence ID" value="NZ_CP014224.1"/>
</dbReference>
<dbReference type="STRING" id="1790137.AXE80_04600"/>
<dbReference type="KEGG" id="wfu:AXE80_04600"/>
<name>A0A1B1Y4C5_9FLAO</name>
<evidence type="ECO:0000313" key="1">
    <source>
        <dbReference type="EMBL" id="ANW95598.1"/>
    </source>
</evidence>
<reference evidence="1 2" key="1">
    <citation type="submission" date="2016-02" db="EMBL/GenBank/DDBJ databases">
        <authorList>
            <person name="Wen L."/>
            <person name="He K."/>
            <person name="Yang H."/>
        </authorList>
    </citation>
    <scope>NUCLEOTIDE SEQUENCE [LARGE SCALE GENOMIC DNA]</scope>
    <source>
        <strain evidence="1 2">CZ1127</strain>
    </source>
</reference>
<dbReference type="OrthoDB" id="1149272at2"/>
<evidence type="ECO:0000313" key="2">
    <source>
        <dbReference type="Proteomes" id="UP000092967"/>
    </source>
</evidence>